<dbReference type="SUPFAM" id="SSF49879">
    <property type="entry name" value="SMAD/FHA domain"/>
    <property type="match status" value="1"/>
</dbReference>
<reference evidence="3" key="1">
    <citation type="submission" date="2021-08" db="EMBL/GenBank/DDBJ databases">
        <authorList>
            <person name="Nwanade C."/>
            <person name="Wang M."/>
            <person name="Masoudi A."/>
            <person name="Yu Z."/>
            <person name="Liu J."/>
        </authorList>
    </citation>
    <scope>NUCLEOTIDE SEQUENCE</scope>
    <source>
        <strain evidence="3">S122</strain>
        <plasmid evidence="3">unnamed3</plasmid>
    </source>
</reference>
<dbReference type="EMBL" id="CP081073">
    <property type="protein sequence ID" value="UWQ56146.1"/>
    <property type="molecule type" value="Genomic_DNA"/>
</dbReference>
<evidence type="ECO:0000313" key="4">
    <source>
        <dbReference type="Proteomes" id="UP001058713"/>
    </source>
</evidence>
<feature type="compositionally biased region" description="Pro residues" evidence="1">
    <location>
        <begin position="70"/>
        <end position="90"/>
    </location>
</feature>
<feature type="domain" description="FHA" evidence="2">
    <location>
        <begin position="213"/>
        <end position="267"/>
    </location>
</feature>
<evidence type="ECO:0000256" key="1">
    <source>
        <dbReference type="SAM" id="MobiDB-lite"/>
    </source>
</evidence>
<dbReference type="PROSITE" id="PS50006">
    <property type="entry name" value="FHA_DOMAIN"/>
    <property type="match status" value="1"/>
</dbReference>
<evidence type="ECO:0000313" key="3">
    <source>
        <dbReference type="EMBL" id="UWQ56146.1"/>
    </source>
</evidence>
<dbReference type="Proteomes" id="UP001058713">
    <property type="component" value="Plasmid unnamed3"/>
</dbReference>
<protein>
    <submittedName>
        <fullName evidence="3">FHA domain-containing protein</fullName>
    </submittedName>
</protein>
<dbReference type="Pfam" id="PF00498">
    <property type="entry name" value="FHA"/>
    <property type="match status" value="1"/>
</dbReference>
<sequence>MQGEDFFVPHEEEAEEDTAEPLGAEPDFSRLQQPDPAADTARPYRVFKRSNAAGPDPDTAADRAGTAPAAPAPAPAPLPEVQPEPEPLPEPELTRTPVDVQASVSRPEPPVQQAAPAPAPQPAPEEPQAAAPQTPDPAPIDVPAPSMGRGASRAGRVKTRLLGFSPAQAAGADPFARSAEAAAPAYTQFPVGWLAIVQGPGRGAAFTLFSGVTVIGRGEDQTVRLDFGDNSISRDNHAAIAFDPEQKAFFIGHGGKANLVRRNGRPVLSTEELSAGDVIRIGETTLRFVPLCGADFGWDQPQHSDAADAAYR</sequence>
<feature type="compositionally biased region" description="Low complexity" evidence="1">
    <location>
        <begin position="52"/>
        <end position="69"/>
    </location>
</feature>
<geneLocation type="plasmid" evidence="3 4">
    <name>unnamed3</name>
</geneLocation>
<dbReference type="Gene3D" id="2.60.200.20">
    <property type="match status" value="1"/>
</dbReference>
<dbReference type="InterPro" id="IPR000253">
    <property type="entry name" value="FHA_dom"/>
</dbReference>
<proteinExistence type="predicted"/>
<dbReference type="KEGG" id="lcae:K3721_19670"/>
<dbReference type="AlphaFoldDB" id="A0A9Q9HNT8"/>
<gene>
    <name evidence="3" type="ORF">K3721_19670</name>
</gene>
<accession>A0A9Q9HNT8</accession>
<dbReference type="InterPro" id="IPR008984">
    <property type="entry name" value="SMAD_FHA_dom_sf"/>
</dbReference>
<organism evidence="3 4">
    <name type="scientific">Leisingera caerulea</name>
    <name type="common">Phaeobacter caeruleus</name>
    <dbReference type="NCBI Taxonomy" id="506591"/>
    <lineage>
        <taxon>Bacteria</taxon>
        <taxon>Pseudomonadati</taxon>
        <taxon>Pseudomonadota</taxon>
        <taxon>Alphaproteobacteria</taxon>
        <taxon>Rhodobacterales</taxon>
        <taxon>Roseobacteraceae</taxon>
        <taxon>Leisingera</taxon>
    </lineage>
</organism>
<keyword evidence="3" id="KW-0614">Plasmid</keyword>
<feature type="region of interest" description="Disordered" evidence="1">
    <location>
        <begin position="1"/>
        <end position="153"/>
    </location>
</feature>
<dbReference type="CDD" id="cd00060">
    <property type="entry name" value="FHA"/>
    <property type="match status" value="1"/>
</dbReference>
<evidence type="ECO:0000259" key="2">
    <source>
        <dbReference type="PROSITE" id="PS50006"/>
    </source>
</evidence>
<name>A0A9Q9HNT8_LEICA</name>